<name>A0A3N0HYB2_9FIRM</name>
<organism evidence="1 2">
    <name type="scientific">Absicoccus porci</name>
    <dbReference type="NCBI Taxonomy" id="2486576"/>
    <lineage>
        <taxon>Bacteria</taxon>
        <taxon>Bacillati</taxon>
        <taxon>Bacillota</taxon>
        <taxon>Erysipelotrichia</taxon>
        <taxon>Erysipelotrichales</taxon>
        <taxon>Erysipelotrichaceae</taxon>
        <taxon>Absicoccus</taxon>
    </lineage>
</organism>
<dbReference type="Proteomes" id="UP000276568">
    <property type="component" value="Unassembled WGS sequence"/>
</dbReference>
<evidence type="ECO:0000313" key="2">
    <source>
        <dbReference type="Proteomes" id="UP000276568"/>
    </source>
</evidence>
<keyword evidence="2" id="KW-1185">Reference proteome</keyword>
<dbReference type="EMBL" id="RJQC01000005">
    <property type="protein sequence ID" value="RNM29190.1"/>
    <property type="molecule type" value="Genomic_DNA"/>
</dbReference>
<sequence length="72" mass="8258">MRKYDVGDIVFFISNGYHIREATVIRAGGGFCTIKFNDNETPAGTRVRESKLFKTKQEAEFVVQKTHNTLLY</sequence>
<dbReference type="OrthoDB" id="3035394at2"/>
<protein>
    <submittedName>
        <fullName evidence="1">Uncharacterized protein</fullName>
    </submittedName>
</protein>
<proteinExistence type="predicted"/>
<dbReference type="AlphaFoldDB" id="A0A3N0HYB2"/>
<dbReference type="RefSeq" id="WP_128521238.1">
    <property type="nucleotide sequence ID" value="NZ_RJQC01000005.1"/>
</dbReference>
<evidence type="ECO:0000313" key="1">
    <source>
        <dbReference type="EMBL" id="RNM29190.1"/>
    </source>
</evidence>
<reference evidence="1 2" key="1">
    <citation type="submission" date="2018-11" db="EMBL/GenBank/DDBJ databases">
        <title>Clostridium sp. nov., a member of the family Erysipelotrichaceae isolated from pig faeces.</title>
        <authorList>
            <person name="Chang Y.-H."/>
        </authorList>
    </citation>
    <scope>NUCLEOTIDE SEQUENCE [LARGE SCALE GENOMIC DNA]</scope>
    <source>
        <strain evidence="1 2">YH-panp20</strain>
    </source>
</reference>
<comment type="caution">
    <text evidence="1">The sequence shown here is derived from an EMBL/GenBank/DDBJ whole genome shotgun (WGS) entry which is preliminary data.</text>
</comment>
<accession>A0A3N0HYB2</accession>
<gene>
    <name evidence="1" type="ORF">EDX97_11240</name>
</gene>